<gene>
    <name evidence="1" type="ORF">ATL45_6926</name>
    <name evidence="2" type="ORF">SAMN05421805_1011512</name>
</gene>
<dbReference type="EMBL" id="RBXX01000002">
    <property type="protein sequence ID" value="RKT88491.1"/>
    <property type="molecule type" value="Genomic_DNA"/>
</dbReference>
<dbReference type="Proteomes" id="UP000199398">
    <property type="component" value="Unassembled WGS sequence"/>
</dbReference>
<dbReference type="EMBL" id="FOUP01000001">
    <property type="protein sequence ID" value="SFM78473.1"/>
    <property type="molecule type" value="Genomic_DNA"/>
</dbReference>
<organism evidence="2 3">
    <name type="scientific">Saccharopolyspora antimicrobica</name>
    <dbReference type="NCBI Taxonomy" id="455193"/>
    <lineage>
        <taxon>Bacteria</taxon>
        <taxon>Bacillati</taxon>
        <taxon>Actinomycetota</taxon>
        <taxon>Actinomycetes</taxon>
        <taxon>Pseudonocardiales</taxon>
        <taxon>Pseudonocardiaceae</taxon>
        <taxon>Saccharopolyspora</taxon>
    </lineage>
</organism>
<evidence type="ECO:0000313" key="1">
    <source>
        <dbReference type="EMBL" id="RKT88491.1"/>
    </source>
</evidence>
<dbReference type="AlphaFoldDB" id="A0A1I4TPG2"/>
<evidence type="ECO:0000313" key="4">
    <source>
        <dbReference type="Proteomes" id="UP000270697"/>
    </source>
</evidence>
<sequence length="60" mass="6162">MLRGDLAGALAEARAAEVAAEATRQLPVIESGLPVNDPDAMQKHPGMLRRLLAALGGLAS</sequence>
<proteinExistence type="predicted"/>
<keyword evidence="4" id="KW-1185">Reference proteome</keyword>
<reference evidence="1 4" key="2">
    <citation type="submission" date="2018-10" db="EMBL/GenBank/DDBJ databases">
        <title>Sequencing the genomes of 1000 actinobacteria strains.</title>
        <authorList>
            <person name="Klenk H.-P."/>
        </authorList>
    </citation>
    <scope>NUCLEOTIDE SEQUENCE [LARGE SCALE GENOMIC DNA]</scope>
    <source>
        <strain evidence="1 4">DSM 45119</strain>
    </source>
</reference>
<evidence type="ECO:0000313" key="3">
    <source>
        <dbReference type="Proteomes" id="UP000199398"/>
    </source>
</evidence>
<protein>
    <submittedName>
        <fullName evidence="2">Uncharacterized protein</fullName>
    </submittedName>
</protein>
<reference evidence="2 3" key="1">
    <citation type="submission" date="2016-10" db="EMBL/GenBank/DDBJ databases">
        <authorList>
            <person name="de Groot N.N."/>
        </authorList>
    </citation>
    <scope>NUCLEOTIDE SEQUENCE [LARGE SCALE GENOMIC DNA]</scope>
    <source>
        <strain evidence="2 3">CPCC 201259</strain>
    </source>
</reference>
<name>A0A1I4TPG2_9PSEU</name>
<dbReference type="Proteomes" id="UP000270697">
    <property type="component" value="Unassembled WGS sequence"/>
</dbReference>
<dbReference type="RefSeq" id="WP_246025710.1">
    <property type="nucleotide sequence ID" value="NZ_FOUP01000001.1"/>
</dbReference>
<accession>A0A1I4TPG2</accession>
<evidence type="ECO:0000313" key="2">
    <source>
        <dbReference type="EMBL" id="SFM78473.1"/>
    </source>
</evidence>
<dbReference type="STRING" id="455193.SAMN05421805_1011512"/>